<dbReference type="EMBL" id="CP001841">
    <property type="protein sequence ID" value="AEF82830.1"/>
    <property type="molecule type" value="Genomic_DNA"/>
</dbReference>
<accession>F5Y7V6</accession>
<dbReference type="InParanoid" id="F5Y7V6"/>
<reference evidence="2 3" key="2">
    <citation type="journal article" date="2011" name="ISME J.">
        <title>RNA-seq reveals cooperative metabolic interactions between two termite-gut spirochete species in co-culture.</title>
        <authorList>
            <person name="Rosenthal A.Z."/>
            <person name="Matson E.G."/>
            <person name="Eldar A."/>
            <person name="Leadbetter J.R."/>
        </authorList>
    </citation>
    <scope>NUCLEOTIDE SEQUENCE [LARGE SCALE GENOMIC DNA]</scope>
    <source>
        <strain evidence="3">ATCC BAA-888 / DSM 13862 / ZAS-9</strain>
    </source>
</reference>
<dbReference type="GO" id="GO:0003677">
    <property type="term" value="F:DNA binding"/>
    <property type="evidence" value="ECO:0007669"/>
    <property type="project" value="InterPro"/>
</dbReference>
<dbReference type="KEGG" id="taz:TREAZ_3411"/>
<dbReference type="RefSeq" id="WP_015712160.1">
    <property type="nucleotide sequence ID" value="NC_015577.1"/>
</dbReference>
<dbReference type="SUPFAM" id="SSF47413">
    <property type="entry name" value="lambda repressor-like DNA-binding domains"/>
    <property type="match status" value="1"/>
</dbReference>
<dbReference type="SMART" id="SM00530">
    <property type="entry name" value="HTH_XRE"/>
    <property type="match status" value="1"/>
</dbReference>
<name>F5Y7V6_LEAAZ</name>
<feature type="domain" description="HTH cro/C1-type" evidence="1">
    <location>
        <begin position="10"/>
        <end position="65"/>
    </location>
</feature>
<dbReference type="Proteomes" id="UP000009222">
    <property type="component" value="Chromosome"/>
</dbReference>
<dbReference type="AlphaFoldDB" id="F5Y7V6"/>
<evidence type="ECO:0000313" key="2">
    <source>
        <dbReference type="EMBL" id="AEF82830.1"/>
    </source>
</evidence>
<reference evidence="3" key="1">
    <citation type="submission" date="2009-12" db="EMBL/GenBank/DDBJ databases">
        <title>Complete sequence of Treponema azotonutricium strain ZAS-9.</title>
        <authorList>
            <person name="Tetu S.G."/>
            <person name="Matson E."/>
            <person name="Ren Q."/>
            <person name="Seshadri R."/>
            <person name="Elbourne L."/>
            <person name="Hassan K.A."/>
            <person name="Durkin A."/>
            <person name="Radune D."/>
            <person name="Mohamoud Y."/>
            <person name="Shay R."/>
            <person name="Jin S."/>
            <person name="Zhang X."/>
            <person name="Lucey K."/>
            <person name="Ballor N.R."/>
            <person name="Ottesen E."/>
            <person name="Rosenthal R."/>
            <person name="Allen A."/>
            <person name="Leadbetter J.R."/>
            <person name="Paulsen I.T."/>
        </authorList>
    </citation>
    <scope>NUCLEOTIDE SEQUENCE [LARGE SCALE GENOMIC DNA]</scope>
    <source>
        <strain evidence="3">ATCC BAA-888 / DSM 13862 / ZAS-9</strain>
    </source>
</reference>
<evidence type="ECO:0000313" key="3">
    <source>
        <dbReference type="Proteomes" id="UP000009222"/>
    </source>
</evidence>
<dbReference type="CDD" id="cd00093">
    <property type="entry name" value="HTH_XRE"/>
    <property type="match status" value="1"/>
</dbReference>
<proteinExistence type="predicted"/>
<keyword evidence="3" id="KW-1185">Reference proteome</keyword>
<dbReference type="STRING" id="545695.TREAZ_3411"/>
<dbReference type="HOGENOM" id="CLU_066192_25_1_12"/>
<dbReference type="Gene3D" id="1.10.260.40">
    <property type="entry name" value="lambda repressor-like DNA-binding domains"/>
    <property type="match status" value="1"/>
</dbReference>
<organism evidence="2 3">
    <name type="scientific">Leadbettera azotonutricia (strain ATCC BAA-888 / DSM 13862 / ZAS-9)</name>
    <name type="common">Treponema azotonutricium</name>
    <dbReference type="NCBI Taxonomy" id="545695"/>
    <lineage>
        <taxon>Bacteria</taxon>
        <taxon>Pseudomonadati</taxon>
        <taxon>Spirochaetota</taxon>
        <taxon>Spirochaetia</taxon>
        <taxon>Spirochaetales</taxon>
        <taxon>Breznakiellaceae</taxon>
        <taxon>Leadbettera</taxon>
    </lineage>
</organism>
<dbReference type="OrthoDB" id="363073at2"/>
<protein>
    <submittedName>
        <fullName evidence="2">Putative transcriptional regulator</fullName>
    </submittedName>
</protein>
<dbReference type="InterPro" id="IPR010982">
    <property type="entry name" value="Lambda_DNA-bd_dom_sf"/>
</dbReference>
<sequence length="98" mass="11176">MDEADMFWSRVKQLIKKRNTTQARVAEACGFHLETFHGWIYKGVFPTVLGAYYIARVLGVSVEYLMAGKNKHEEEIESQLKNIRALLDKASSGLDELI</sequence>
<gene>
    <name evidence="2" type="ordered locus">TREAZ_3411</name>
</gene>
<evidence type="ECO:0000259" key="1">
    <source>
        <dbReference type="SMART" id="SM00530"/>
    </source>
</evidence>
<dbReference type="InterPro" id="IPR001387">
    <property type="entry name" value="Cro/C1-type_HTH"/>
</dbReference>